<proteinExistence type="inferred from homology"/>
<evidence type="ECO:0000313" key="8">
    <source>
        <dbReference type="EMBL" id="HIQ79640.1"/>
    </source>
</evidence>
<organism evidence="8 9">
    <name type="scientific">Candidatus Scatomorpha intestinavium</name>
    <dbReference type="NCBI Taxonomy" id="2840922"/>
    <lineage>
        <taxon>Bacteria</taxon>
        <taxon>Bacillati</taxon>
        <taxon>Bacillota</taxon>
        <taxon>Clostridia</taxon>
        <taxon>Eubacteriales</taxon>
        <taxon>Candidatus Scatomorpha</taxon>
    </lineage>
</organism>
<dbReference type="PANTHER" id="PTHR30636">
    <property type="entry name" value="UPF0701 PROTEIN YICC"/>
    <property type="match status" value="1"/>
</dbReference>
<dbReference type="InterPro" id="IPR013527">
    <property type="entry name" value="YicC-like_N"/>
</dbReference>
<dbReference type="AlphaFoldDB" id="A0A9D1CUP2"/>
<evidence type="ECO:0000256" key="2">
    <source>
        <dbReference type="ARBA" id="ARBA00022722"/>
    </source>
</evidence>
<dbReference type="GO" id="GO:0016787">
    <property type="term" value="F:hydrolase activity"/>
    <property type="evidence" value="ECO:0007669"/>
    <property type="project" value="UniProtKB-KW"/>
</dbReference>
<dbReference type="EMBL" id="DVGA01000116">
    <property type="protein sequence ID" value="HIQ79640.1"/>
    <property type="molecule type" value="Genomic_DNA"/>
</dbReference>
<evidence type="ECO:0000256" key="5">
    <source>
        <dbReference type="ARBA" id="ARBA00035648"/>
    </source>
</evidence>
<keyword evidence="4" id="KW-0378">Hydrolase</keyword>
<evidence type="ECO:0000256" key="4">
    <source>
        <dbReference type="ARBA" id="ARBA00022801"/>
    </source>
</evidence>
<evidence type="ECO:0000259" key="7">
    <source>
        <dbReference type="Pfam" id="PF08340"/>
    </source>
</evidence>
<dbReference type="Pfam" id="PF03755">
    <property type="entry name" value="YicC-like_N"/>
    <property type="match status" value="1"/>
</dbReference>
<reference evidence="8" key="1">
    <citation type="submission" date="2020-10" db="EMBL/GenBank/DDBJ databases">
        <authorList>
            <person name="Gilroy R."/>
        </authorList>
    </citation>
    <scope>NUCLEOTIDE SEQUENCE</scope>
    <source>
        <strain evidence="8">ChiBcolR7-354</strain>
    </source>
</reference>
<dbReference type="GO" id="GO:0004521">
    <property type="term" value="F:RNA endonuclease activity"/>
    <property type="evidence" value="ECO:0007669"/>
    <property type="project" value="InterPro"/>
</dbReference>
<gene>
    <name evidence="8" type="ORF">IAB77_10340</name>
</gene>
<accession>A0A9D1CUP2</accession>
<comment type="caution">
    <text evidence="8">The sequence shown here is derived from an EMBL/GenBank/DDBJ whole genome shotgun (WGS) entry which is preliminary data.</text>
</comment>
<dbReference type="PANTHER" id="PTHR30636:SF3">
    <property type="entry name" value="UPF0701 PROTEIN YICC"/>
    <property type="match status" value="1"/>
</dbReference>
<feature type="domain" description="Endoribonuclease YicC-like C-terminal" evidence="7">
    <location>
        <begin position="173"/>
        <end position="292"/>
    </location>
</feature>
<protein>
    <submittedName>
        <fullName evidence="8">YicC family protein</fullName>
    </submittedName>
</protein>
<comment type="cofactor">
    <cofactor evidence="1">
        <name>a divalent metal cation</name>
        <dbReference type="ChEBI" id="CHEBI:60240"/>
    </cofactor>
</comment>
<keyword evidence="3" id="KW-0255">Endonuclease</keyword>
<keyword evidence="2" id="KW-0540">Nuclease</keyword>
<evidence type="ECO:0000256" key="3">
    <source>
        <dbReference type="ARBA" id="ARBA00022759"/>
    </source>
</evidence>
<dbReference type="NCBIfam" id="TIGR00255">
    <property type="entry name" value="YicC/YloC family endoribonuclease"/>
    <property type="match status" value="1"/>
</dbReference>
<evidence type="ECO:0000256" key="1">
    <source>
        <dbReference type="ARBA" id="ARBA00001968"/>
    </source>
</evidence>
<name>A0A9D1CUP2_9FIRM</name>
<feature type="domain" description="Endoribonuclease YicC-like N-terminal" evidence="6">
    <location>
        <begin position="2"/>
        <end position="156"/>
    </location>
</feature>
<dbReference type="InterPro" id="IPR013551">
    <property type="entry name" value="YicC-like_C"/>
</dbReference>
<evidence type="ECO:0000313" key="9">
    <source>
        <dbReference type="Proteomes" id="UP000824262"/>
    </source>
</evidence>
<dbReference type="Proteomes" id="UP000824262">
    <property type="component" value="Unassembled WGS sequence"/>
</dbReference>
<reference evidence="8" key="2">
    <citation type="journal article" date="2021" name="PeerJ">
        <title>Extensive microbial diversity within the chicken gut microbiome revealed by metagenomics and culture.</title>
        <authorList>
            <person name="Gilroy R."/>
            <person name="Ravi A."/>
            <person name="Getino M."/>
            <person name="Pursley I."/>
            <person name="Horton D.L."/>
            <person name="Alikhan N.F."/>
            <person name="Baker D."/>
            <person name="Gharbi K."/>
            <person name="Hall N."/>
            <person name="Watson M."/>
            <person name="Adriaenssens E.M."/>
            <person name="Foster-Nyarko E."/>
            <person name="Jarju S."/>
            <person name="Secka A."/>
            <person name="Antonio M."/>
            <person name="Oren A."/>
            <person name="Chaudhuri R.R."/>
            <person name="La Ragione R."/>
            <person name="Hildebrand F."/>
            <person name="Pallen M.J."/>
        </authorList>
    </citation>
    <scope>NUCLEOTIDE SEQUENCE</scope>
    <source>
        <strain evidence="8">ChiBcolR7-354</strain>
    </source>
</reference>
<comment type="similarity">
    <text evidence="5">Belongs to the YicC/YloC family.</text>
</comment>
<dbReference type="Pfam" id="PF08340">
    <property type="entry name" value="YicC-like_C"/>
    <property type="match status" value="1"/>
</dbReference>
<dbReference type="InterPro" id="IPR005229">
    <property type="entry name" value="YicC/YloC-like"/>
</dbReference>
<sequence length="292" mass="32377">MIKSMTGYGAAKGTAAGLSVTIELKSVNNRYLDVSVKLPRGLLSAEDALKSAVGRHTTRGKVDMFVTVDASESDDMEVRVNEPLLRGYIEALWSVSEKFALSDDMTLMSVCRLPEVLSVSRREVDGDELSAGLVEIAERALGEYDAMREREGARLRDDVLARIECIEGLTAAVEERAPETVAEYRARLEQKLREVLADHTADEARILTECAIFADRVAVDEETVRLRSHLAQLRVLVNGESPVGRKMDFLIQELNREANTIGSKCQSADVARIVVDLKSEIEKIREQIQNVE</sequence>
<evidence type="ECO:0000259" key="6">
    <source>
        <dbReference type="Pfam" id="PF03755"/>
    </source>
</evidence>